<evidence type="ECO:0000259" key="12">
    <source>
        <dbReference type="Pfam" id="PF02770"/>
    </source>
</evidence>
<comment type="caution">
    <text evidence="15">The sequence shown here is derived from an EMBL/GenBank/DDBJ whole genome shotgun (WGS) entry which is preliminary data.</text>
</comment>
<keyword evidence="5 10" id="KW-0560">Oxidoreductase</keyword>
<gene>
    <name evidence="16" type="ORF">HU727_004185</name>
    <name evidence="15" type="ORF">HU727_01995</name>
</gene>
<dbReference type="InterPro" id="IPR037069">
    <property type="entry name" value="AcylCoA_DH/ox_N_sf"/>
</dbReference>
<evidence type="ECO:0000256" key="9">
    <source>
        <dbReference type="ARBA" id="ARBA00069043"/>
    </source>
</evidence>
<name>A0A923EZS5_9PSED</name>
<evidence type="ECO:0000259" key="14">
    <source>
        <dbReference type="Pfam" id="PF12806"/>
    </source>
</evidence>
<keyword evidence="4 10" id="KW-0274">FAD</keyword>
<feature type="domain" description="Acetyl-CoA dehydrogenase-like C-terminal" evidence="14">
    <location>
        <begin position="458"/>
        <end position="583"/>
    </location>
</feature>
<dbReference type="InterPro" id="IPR006091">
    <property type="entry name" value="Acyl-CoA_Oxase/DH_mid-dom"/>
</dbReference>
<dbReference type="InterPro" id="IPR052166">
    <property type="entry name" value="Diverse_Acyl-CoA_DH"/>
</dbReference>
<evidence type="ECO:0000313" key="17">
    <source>
        <dbReference type="Proteomes" id="UP000648816"/>
    </source>
</evidence>
<dbReference type="Proteomes" id="UP000648816">
    <property type="component" value="Unassembled WGS sequence"/>
</dbReference>
<evidence type="ECO:0000256" key="8">
    <source>
        <dbReference type="ARBA" id="ARBA00066694"/>
    </source>
</evidence>
<dbReference type="EMBL" id="JABWQP020000001">
    <property type="protein sequence ID" value="MBV4484780.1"/>
    <property type="molecule type" value="Genomic_DNA"/>
</dbReference>
<dbReference type="InterPro" id="IPR046373">
    <property type="entry name" value="Acyl-CoA_Oxase/DH_mid-dom_sf"/>
</dbReference>
<accession>A0A923EZS5</accession>
<evidence type="ECO:0000259" key="11">
    <source>
        <dbReference type="Pfam" id="PF00441"/>
    </source>
</evidence>
<dbReference type="InterPro" id="IPR013786">
    <property type="entry name" value="AcylCoA_DH/ox_N"/>
</dbReference>
<evidence type="ECO:0000256" key="1">
    <source>
        <dbReference type="ARBA" id="ARBA00001974"/>
    </source>
</evidence>
<dbReference type="PANTHER" id="PTHR42803">
    <property type="entry name" value="ACYL-COA DEHYDROGENASE"/>
    <property type="match status" value="1"/>
</dbReference>
<dbReference type="RefSeq" id="WP_186528409.1">
    <property type="nucleotide sequence ID" value="NZ_JABWQP020000001.1"/>
</dbReference>
<comment type="catalytic activity">
    <reaction evidence="6">
        <text>3-(methylsulfanyl)propanoyl-CoA + oxidized [electron-transfer flavoprotein] + H(+) = 3-(methylsulfanyl)acryloyl-CoA + reduced [electron-transfer flavoprotein]</text>
        <dbReference type="Rhea" id="RHEA:52612"/>
        <dbReference type="Rhea" id="RHEA-COMP:10685"/>
        <dbReference type="Rhea" id="RHEA-COMP:10686"/>
        <dbReference type="ChEBI" id="CHEBI:15378"/>
        <dbReference type="ChEBI" id="CHEBI:57692"/>
        <dbReference type="ChEBI" id="CHEBI:58307"/>
        <dbReference type="ChEBI" id="CHEBI:82815"/>
        <dbReference type="ChEBI" id="CHEBI:84994"/>
        <dbReference type="EC" id="1.3.99.41"/>
    </reaction>
    <physiologicalReaction direction="left-to-right" evidence="6">
        <dbReference type="Rhea" id="RHEA:52613"/>
    </physiologicalReaction>
</comment>
<feature type="domain" description="Acyl-CoA dehydrogenase/oxidase C-terminal" evidence="11">
    <location>
        <begin position="274"/>
        <end position="444"/>
    </location>
</feature>
<dbReference type="AlphaFoldDB" id="A0A923EZS5"/>
<dbReference type="EC" id="1.3.99.41" evidence="8"/>
<proteinExistence type="inferred from homology"/>
<evidence type="ECO:0000256" key="2">
    <source>
        <dbReference type="ARBA" id="ARBA00009347"/>
    </source>
</evidence>
<evidence type="ECO:0000256" key="7">
    <source>
        <dbReference type="ARBA" id="ARBA00058683"/>
    </source>
</evidence>
<dbReference type="Gene3D" id="1.10.540.10">
    <property type="entry name" value="Acyl-CoA dehydrogenase/oxidase, N-terminal domain"/>
    <property type="match status" value="1"/>
</dbReference>
<evidence type="ECO:0000313" key="15">
    <source>
        <dbReference type="EMBL" id="MBC3340399.1"/>
    </source>
</evidence>
<dbReference type="GO" id="GO:0016627">
    <property type="term" value="F:oxidoreductase activity, acting on the CH-CH group of donors"/>
    <property type="evidence" value="ECO:0007669"/>
    <property type="project" value="InterPro"/>
</dbReference>
<keyword evidence="17" id="KW-1185">Reference proteome</keyword>
<dbReference type="Pfam" id="PF02770">
    <property type="entry name" value="Acyl-CoA_dh_M"/>
    <property type="match status" value="1"/>
</dbReference>
<dbReference type="Gene3D" id="2.40.110.10">
    <property type="entry name" value="Butyryl-CoA Dehydrogenase, subunit A, domain 2"/>
    <property type="match status" value="1"/>
</dbReference>
<comment type="function">
    <text evidence="7">Involved in the assimilation of dimethylsulphoniopropionate (DMSP), an important compound in the fixation of carbon in marine phytoplankton, by mediating the conversion of 3-(methylthio)propanoyl-CoA (MMPA-CoA) to 3-(methylthio)acryloyl-CoA (MTA-CoA).</text>
</comment>
<reference evidence="16" key="3">
    <citation type="submission" date="2021-06" db="EMBL/GenBank/DDBJ databases">
        <title>Updating the genus Pseudomonas: Description of 43 new species and partition of the Pseudomonas putida group.</title>
        <authorList>
            <person name="Girard L."/>
            <person name="Lood C."/>
            <person name="Vandamme P."/>
            <person name="Rokni-Zadeh H."/>
            <person name="Van Noort V."/>
            <person name="Hofte M."/>
            <person name="Lavigne R."/>
            <person name="De Mot R."/>
        </authorList>
    </citation>
    <scope>NUCLEOTIDE SEQUENCE</scope>
    <source>
        <strain evidence="16">SWRI153</strain>
    </source>
</reference>
<dbReference type="InterPro" id="IPR025878">
    <property type="entry name" value="Acyl-CoA_dh-like_C_dom"/>
</dbReference>
<dbReference type="SUPFAM" id="SSF47203">
    <property type="entry name" value="Acyl-CoA dehydrogenase C-terminal domain-like"/>
    <property type="match status" value="1"/>
</dbReference>
<protein>
    <recommendedName>
        <fullName evidence="9">3-methylmercaptopropionyl-CoA dehydrogenase</fullName>
        <ecNumber evidence="8">1.3.99.41</ecNumber>
    </recommendedName>
</protein>
<dbReference type="SUPFAM" id="SSF56645">
    <property type="entry name" value="Acyl-CoA dehydrogenase NM domain-like"/>
    <property type="match status" value="1"/>
</dbReference>
<dbReference type="EMBL" id="JABWQP010000001">
    <property type="protein sequence ID" value="MBC3340399.1"/>
    <property type="molecule type" value="Genomic_DNA"/>
</dbReference>
<feature type="domain" description="Acyl-CoA oxidase/dehydrogenase middle" evidence="12">
    <location>
        <begin position="160"/>
        <end position="264"/>
    </location>
</feature>
<dbReference type="Gene3D" id="1.20.140.10">
    <property type="entry name" value="Butyryl-CoA Dehydrogenase, subunit A, domain 3"/>
    <property type="match status" value="1"/>
</dbReference>
<reference evidence="15 17" key="1">
    <citation type="journal article" date="2020" name="Microorganisms">
        <title>Reliable Identification of Environmental Pseudomonas Isolates Using the rpoD Gene.</title>
        <authorList>
            <consortium name="The Broad Institute Genome Sequencing Platform"/>
            <person name="Girard L."/>
            <person name="Lood C."/>
            <person name="Rokni-Zadeh H."/>
            <person name="van Noort V."/>
            <person name="Lavigne R."/>
            <person name="De Mot R."/>
        </authorList>
    </citation>
    <scope>NUCLEOTIDE SEQUENCE</scope>
    <source>
        <strain evidence="15 17">SWRI153</strain>
    </source>
</reference>
<evidence type="ECO:0000256" key="4">
    <source>
        <dbReference type="ARBA" id="ARBA00022827"/>
    </source>
</evidence>
<comment type="cofactor">
    <cofactor evidence="1 10">
        <name>FAD</name>
        <dbReference type="ChEBI" id="CHEBI:57692"/>
    </cofactor>
</comment>
<evidence type="ECO:0000256" key="6">
    <source>
        <dbReference type="ARBA" id="ARBA00051388"/>
    </source>
</evidence>
<dbReference type="PANTHER" id="PTHR42803:SF1">
    <property type="entry name" value="BROAD-SPECIFICITY LINEAR ACYL-COA DEHYDROGENASE FADE5"/>
    <property type="match status" value="1"/>
</dbReference>
<dbReference type="InterPro" id="IPR036250">
    <property type="entry name" value="AcylCo_DH-like_C"/>
</dbReference>
<comment type="similarity">
    <text evidence="2 10">Belongs to the acyl-CoA dehydrogenase family.</text>
</comment>
<dbReference type="Pfam" id="PF12806">
    <property type="entry name" value="Acyl-CoA_dh_C"/>
    <property type="match status" value="1"/>
</dbReference>
<dbReference type="FunFam" id="2.40.110.10:FF:000031">
    <property type="entry name" value="Acyl-CoA dehydrogenase, putative"/>
    <property type="match status" value="1"/>
</dbReference>
<reference evidence="15" key="2">
    <citation type="submission" date="2020-07" db="EMBL/GenBank/DDBJ databases">
        <authorList>
            <person name="Lood C."/>
            <person name="Girard L."/>
        </authorList>
    </citation>
    <scope>NUCLEOTIDE SEQUENCE</scope>
    <source>
        <strain evidence="15">SWRI153</strain>
    </source>
</reference>
<evidence type="ECO:0000256" key="10">
    <source>
        <dbReference type="RuleBase" id="RU362125"/>
    </source>
</evidence>
<dbReference type="GO" id="GO:0050660">
    <property type="term" value="F:flavin adenine dinucleotide binding"/>
    <property type="evidence" value="ECO:0007669"/>
    <property type="project" value="InterPro"/>
</dbReference>
<evidence type="ECO:0000256" key="3">
    <source>
        <dbReference type="ARBA" id="ARBA00022630"/>
    </source>
</evidence>
<organism evidence="15">
    <name type="scientific">Pseudomonas khorasanensis</name>
    <dbReference type="NCBI Taxonomy" id="2745508"/>
    <lineage>
        <taxon>Bacteria</taxon>
        <taxon>Pseudomonadati</taxon>
        <taxon>Pseudomonadota</taxon>
        <taxon>Gammaproteobacteria</taxon>
        <taxon>Pseudomonadales</taxon>
        <taxon>Pseudomonadaceae</taxon>
        <taxon>Pseudomonas</taxon>
    </lineage>
</organism>
<evidence type="ECO:0000313" key="16">
    <source>
        <dbReference type="EMBL" id="MBV4484780.1"/>
    </source>
</evidence>
<dbReference type="Pfam" id="PF00441">
    <property type="entry name" value="Acyl-CoA_dh_1"/>
    <property type="match status" value="1"/>
</dbReference>
<sequence length="589" mass="64076">MNYQAPLRDMRFVLHELFDVTGHCQQLDVELDRDTLDGILEEAARFTGGVIAPLNRNSDEQGCQLLGDAVTTPDGFRQAYQQYVDNGWASMTGPLAFGGQGLPQMASACFHEMLMSASLAFRIYSGLTESAVLAVHRHGSAALKEAYLNKMVSGEWTGTMCLTEPQAGTDLALLRTRAQPEADGSYRISGNKIFISGGEQDLTENIIHLVLARLPDAPPGVKGISLFLVPKILPEGQRNTLSCGALEHKMGIKGTSTCVMNFDDARGWLVGEANQGLACMFTMMNDARFQVGLQGLGIAEAAFQGGLAYARERLQSRSLTGAVVPEQAADPIIVHPDVRRMLLTQKALVEGCRMFATYTARQLDLEQAGGNDHPAAKRRAALLIPIVKAFFTDVGQEVASLGVQLYGGHGYIREWGMEQLMRDSRITQLYEGTNGIQALDLIRRKLLGDGGAELNALIDEFTEIVEAARGQTALHEMADTISQRLAEWRALGRSVIDACQRDPQEIGAVSVDFLAYSAYVLLGGFWLQAALRAQQALGQGSAEAAFYQAKLHTADFYWRRLLPRASAHRDAVIGGANCLMALPASDFSF</sequence>
<dbReference type="Pfam" id="PF02771">
    <property type="entry name" value="Acyl-CoA_dh_N"/>
    <property type="match status" value="1"/>
</dbReference>
<evidence type="ECO:0000259" key="13">
    <source>
        <dbReference type="Pfam" id="PF02771"/>
    </source>
</evidence>
<dbReference type="InterPro" id="IPR009100">
    <property type="entry name" value="AcylCoA_DH/oxidase_NM_dom_sf"/>
</dbReference>
<keyword evidence="3 10" id="KW-0285">Flavoprotein</keyword>
<dbReference type="InterPro" id="IPR009075">
    <property type="entry name" value="AcylCo_DH/oxidase_C"/>
</dbReference>
<evidence type="ECO:0000256" key="5">
    <source>
        <dbReference type="ARBA" id="ARBA00023002"/>
    </source>
</evidence>
<feature type="domain" description="Acyl-CoA dehydrogenase/oxidase N-terminal" evidence="13">
    <location>
        <begin position="40"/>
        <end position="155"/>
    </location>
</feature>